<dbReference type="InterPro" id="IPR024425">
    <property type="entry name" value="LiaF-like_C"/>
</dbReference>
<dbReference type="NCBIfam" id="NF040535">
    <property type="entry name" value="LiaF_C_term"/>
    <property type="match status" value="1"/>
</dbReference>
<proteinExistence type="predicted"/>
<dbReference type="EMBL" id="BOVK01000015">
    <property type="protein sequence ID" value="GIQ68386.1"/>
    <property type="molecule type" value="Genomic_DNA"/>
</dbReference>
<keyword evidence="1" id="KW-0812">Transmembrane</keyword>
<keyword evidence="4" id="KW-1185">Reference proteome</keyword>
<feature type="transmembrane region" description="Helical" evidence="1">
    <location>
        <begin position="12"/>
        <end position="40"/>
    </location>
</feature>
<evidence type="ECO:0000313" key="4">
    <source>
        <dbReference type="Proteomes" id="UP000677918"/>
    </source>
</evidence>
<dbReference type="RefSeq" id="WP_244865026.1">
    <property type="nucleotide sequence ID" value="NZ_BOVK01000015.1"/>
</dbReference>
<dbReference type="Proteomes" id="UP000677918">
    <property type="component" value="Unassembled WGS sequence"/>
</dbReference>
<protein>
    <recommendedName>
        <fullName evidence="2">Cell wall-active antibiotics response LiaF-like C-terminal domain-containing protein</fullName>
    </recommendedName>
</protein>
<keyword evidence="1" id="KW-1133">Transmembrane helix</keyword>
<dbReference type="Pfam" id="PF09922">
    <property type="entry name" value="LiaF-like_C"/>
    <property type="match status" value="1"/>
</dbReference>
<dbReference type="InterPro" id="IPR047793">
    <property type="entry name" value="LiaF_C"/>
</dbReference>
<evidence type="ECO:0000313" key="3">
    <source>
        <dbReference type="EMBL" id="GIQ68386.1"/>
    </source>
</evidence>
<comment type="caution">
    <text evidence="3">The sequence shown here is derived from an EMBL/GenBank/DDBJ whole genome shotgun (WGS) entry which is preliminary data.</text>
</comment>
<accession>A0A8J4H2I6</accession>
<sequence length="215" mass="24361">MENRKRNTALVLIVAGAFLLLGQMIGFFTVSALIILWLGVHKLRHGEERSGYLLIALSAVMLLSSHFSLILAIILISLGFFYIRSRQIQPSEFYVQKQNILQSLKWNKDPWILRSMSVWSVIGEIHIDLSLALLEENEAVMVMQGVIGDIDIIVPEDLGVIVQSTVVFGQTNIGDEREAGLMNKIYWKSPQYEQCEYKVKFVLSYIVGDVDVKVM</sequence>
<feature type="transmembrane region" description="Helical" evidence="1">
    <location>
        <begin position="52"/>
        <end position="83"/>
    </location>
</feature>
<reference evidence="3" key="1">
    <citation type="submission" date="2021-04" db="EMBL/GenBank/DDBJ databases">
        <title>Draft genome sequence of Xylanibacillus composti strain K13.</title>
        <authorList>
            <person name="Uke A."/>
            <person name="Chhe C."/>
            <person name="Baramee S."/>
            <person name="Kosugi A."/>
        </authorList>
    </citation>
    <scope>NUCLEOTIDE SEQUENCE</scope>
    <source>
        <strain evidence="3">K13</strain>
    </source>
</reference>
<gene>
    <name evidence="3" type="ORF">XYCOK13_12100</name>
</gene>
<dbReference type="AlphaFoldDB" id="A0A8J4H2I6"/>
<feature type="domain" description="Cell wall-active antibiotics response LiaF-like C-terminal" evidence="2">
    <location>
        <begin position="103"/>
        <end position="212"/>
    </location>
</feature>
<organism evidence="3 4">
    <name type="scientific">Xylanibacillus composti</name>
    <dbReference type="NCBI Taxonomy" id="1572762"/>
    <lineage>
        <taxon>Bacteria</taxon>
        <taxon>Bacillati</taxon>
        <taxon>Bacillota</taxon>
        <taxon>Bacilli</taxon>
        <taxon>Bacillales</taxon>
        <taxon>Paenibacillaceae</taxon>
        <taxon>Xylanibacillus</taxon>
    </lineage>
</organism>
<name>A0A8J4H2I6_9BACL</name>
<evidence type="ECO:0000259" key="2">
    <source>
        <dbReference type="Pfam" id="PF09922"/>
    </source>
</evidence>
<keyword evidence="1" id="KW-0472">Membrane</keyword>
<evidence type="ECO:0000256" key="1">
    <source>
        <dbReference type="SAM" id="Phobius"/>
    </source>
</evidence>